<keyword evidence="2" id="KW-0472">Membrane</keyword>
<keyword evidence="2" id="KW-1133">Transmembrane helix</keyword>
<protein>
    <submittedName>
        <fullName evidence="4">MCE family protein</fullName>
    </submittedName>
</protein>
<dbReference type="EMBL" id="CP041659">
    <property type="protein sequence ID" value="QDP19034.1"/>
    <property type="molecule type" value="Genomic_DNA"/>
</dbReference>
<feature type="domain" description="Mce/MlaD" evidence="3">
    <location>
        <begin position="39"/>
        <end position="114"/>
    </location>
</feature>
<dbReference type="PANTHER" id="PTHR36698:SF3">
    <property type="entry name" value="ABC-TYPE TRANSPORT AUXILIARY LIPOPROTEIN COMPONENT DOMAIN-CONTAINING PROTEIN"/>
    <property type="match status" value="1"/>
</dbReference>
<keyword evidence="1" id="KW-0175">Coiled coil</keyword>
<evidence type="ECO:0000256" key="2">
    <source>
        <dbReference type="SAM" id="Phobius"/>
    </source>
</evidence>
<dbReference type="AlphaFoldDB" id="A0A516IQJ6"/>
<keyword evidence="5" id="KW-1185">Reference proteome</keyword>
<gene>
    <name evidence="4" type="ORF">FMM02_03100</name>
</gene>
<dbReference type="PANTHER" id="PTHR36698">
    <property type="entry name" value="BLL5892 PROTEIN"/>
    <property type="match status" value="1"/>
</dbReference>
<evidence type="ECO:0000313" key="5">
    <source>
        <dbReference type="Proteomes" id="UP000321857"/>
    </source>
</evidence>
<name>A0A516IQJ6_9SPHN</name>
<evidence type="ECO:0000256" key="1">
    <source>
        <dbReference type="SAM" id="Coils"/>
    </source>
</evidence>
<dbReference type="OrthoDB" id="9808689at2"/>
<organism evidence="4 5">
    <name type="scientific">Sphingomonas xanthus</name>
    <dbReference type="NCBI Taxonomy" id="2594473"/>
    <lineage>
        <taxon>Bacteria</taxon>
        <taxon>Pseudomonadati</taxon>
        <taxon>Pseudomonadota</taxon>
        <taxon>Alphaproteobacteria</taxon>
        <taxon>Sphingomonadales</taxon>
        <taxon>Sphingomonadaceae</taxon>
        <taxon>Sphingomonas</taxon>
    </lineage>
</organism>
<proteinExistence type="predicted"/>
<dbReference type="RefSeq" id="WP_147493493.1">
    <property type="nucleotide sequence ID" value="NZ_CP041659.1"/>
</dbReference>
<feature type="transmembrane region" description="Helical" evidence="2">
    <location>
        <begin position="7"/>
        <end position="28"/>
    </location>
</feature>
<dbReference type="Proteomes" id="UP000321857">
    <property type="component" value="Chromosome"/>
</dbReference>
<dbReference type="KEGG" id="sxa:FMM02_03100"/>
<feature type="coiled-coil region" evidence="1">
    <location>
        <begin position="213"/>
        <end position="275"/>
    </location>
</feature>
<keyword evidence="2" id="KW-0812">Transmembrane</keyword>
<evidence type="ECO:0000313" key="4">
    <source>
        <dbReference type="EMBL" id="QDP19034.1"/>
    </source>
</evidence>
<evidence type="ECO:0000259" key="3">
    <source>
        <dbReference type="Pfam" id="PF02470"/>
    </source>
</evidence>
<dbReference type="Pfam" id="PF02470">
    <property type="entry name" value="MlaD"/>
    <property type="match status" value="1"/>
</dbReference>
<accession>A0A516IQJ6</accession>
<dbReference type="InterPro" id="IPR003399">
    <property type="entry name" value="Mce/MlaD"/>
</dbReference>
<reference evidence="4 5" key="1">
    <citation type="submission" date="2019-07" db="EMBL/GenBank/DDBJ databases">
        <title>Sphingomonas AE3 Genome sequencing and assembly.</title>
        <authorList>
            <person name="Kim H."/>
        </authorList>
    </citation>
    <scope>NUCLEOTIDE SEQUENCE [LARGE SCALE GENOMIC DNA]</scope>
    <source>
        <strain evidence="4 5">AE3</strain>
    </source>
</reference>
<sequence>METRSNFRLVLAVVAILFLGLAFFAFYISGESRSLDARYHVHFTKSVSGLDVGSGVTLSGVPVGRIEAISIDPLNPEIVLITLALNEKVPIRRGVRADISRSLMSGDATLVLIPSSEGPLINPVGRDDIGRILAVSKRSSGDPAQEAMSVARKLDGVVDSLDAEGQQKISATLEGVVEQTAGWEKTASRLTRSIKPRSIRMVADGISGAGRTAERLSRSIESADGDVARARARIRSFGEGADNFSRSLEEARPSIQQTSRQLRQSEKTIRGIRANVATGKDTIEDILPDGK</sequence>